<evidence type="ECO:0000259" key="1">
    <source>
        <dbReference type="SMART" id="SM00198"/>
    </source>
</evidence>
<dbReference type="WBParaSite" id="MCU_012496-RA">
    <property type="protein sequence ID" value="MCU_012496-RA"/>
    <property type="gene ID" value="MCU_012496"/>
</dbReference>
<dbReference type="AlphaFoldDB" id="A0A5K3G310"/>
<dbReference type="InterPro" id="IPR035940">
    <property type="entry name" value="CAP_sf"/>
</dbReference>
<dbReference type="CDD" id="cd05380">
    <property type="entry name" value="CAP_euk"/>
    <property type="match status" value="1"/>
</dbReference>
<dbReference type="Gene3D" id="3.40.33.10">
    <property type="entry name" value="CAP"/>
    <property type="match status" value="1"/>
</dbReference>
<dbReference type="SMART" id="SM00198">
    <property type="entry name" value="SCP"/>
    <property type="match status" value="1"/>
</dbReference>
<name>A0A5K3G310_MESCO</name>
<accession>A0A5K3G310</accession>
<reference evidence="2" key="1">
    <citation type="submission" date="2019-11" db="UniProtKB">
        <authorList>
            <consortium name="WormBaseParasite"/>
        </authorList>
    </citation>
    <scope>IDENTIFICATION</scope>
</reference>
<proteinExistence type="predicted"/>
<dbReference type="Pfam" id="PF00188">
    <property type="entry name" value="CAP"/>
    <property type="match status" value="1"/>
</dbReference>
<organism evidence="2">
    <name type="scientific">Mesocestoides corti</name>
    <name type="common">Flatworm</name>
    <dbReference type="NCBI Taxonomy" id="53468"/>
    <lineage>
        <taxon>Eukaryota</taxon>
        <taxon>Metazoa</taxon>
        <taxon>Spiralia</taxon>
        <taxon>Lophotrochozoa</taxon>
        <taxon>Platyhelminthes</taxon>
        <taxon>Cestoda</taxon>
        <taxon>Eucestoda</taxon>
        <taxon>Cyclophyllidea</taxon>
        <taxon>Mesocestoididae</taxon>
        <taxon>Mesocestoides</taxon>
    </lineage>
</organism>
<evidence type="ECO:0000313" key="2">
    <source>
        <dbReference type="WBParaSite" id="MCU_012496-RA"/>
    </source>
</evidence>
<sequence length="203" mass="22270">MECHAKLRESVTPTASNMQLMTYSSEMEKLAESLVATCSPTTPFPITSPQYEGAGSIYAFLTRERRDYHDLLCTVDASAYSYANDTCASDCQDYKHMVWAKSTQVGCASRRCLRAVGNLPSLYAMACVYKPSAIRLKGRPYEEGVSCSKCPDGYRCNRNQCDAKIPSPAKTTSGAAKTSSLAMLLSAVLVTQSLEFHHLFSLN</sequence>
<dbReference type="SUPFAM" id="SSF55797">
    <property type="entry name" value="PR-1-like"/>
    <property type="match status" value="1"/>
</dbReference>
<dbReference type="InterPro" id="IPR014044">
    <property type="entry name" value="CAP_dom"/>
</dbReference>
<feature type="domain" description="SCP" evidence="1">
    <location>
        <begin position="4"/>
        <end position="138"/>
    </location>
</feature>
<protein>
    <submittedName>
        <fullName evidence="2">SCP domain-containing protein</fullName>
    </submittedName>
</protein>